<dbReference type="RefSeq" id="WP_125041161.1">
    <property type="nucleotide sequence ID" value="NZ_BHWB01000005.1"/>
</dbReference>
<feature type="compositionally biased region" description="Basic and acidic residues" evidence="1">
    <location>
        <begin position="740"/>
        <end position="755"/>
    </location>
</feature>
<dbReference type="GO" id="GO:0004519">
    <property type="term" value="F:endonuclease activity"/>
    <property type="evidence" value="ECO:0007669"/>
    <property type="project" value="UniProtKB-KW"/>
</dbReference>
<dbReference type="SUPFAM" id="SSF52540">
    <property type="entry name" value="P-loop containing nucleoside triphosphate hydrolases"/>
    <property type="match status" value="1"/>
</dbReference>
<sequence length="1310" mass="150189">MTNSPIIDKFITGRVEPHIYAFETGTVPNYLKIGDTYRPVETRLNEWRRYFADLQKKYDEPATAGDEYFRDLSVHEFVIHEKGRNRLERNTIPDLPYYSNEFFENATTDDVDEAIRDIKRSVQEKNGRYKLYSMQDGRVPVDFHYERGEEPIELRPNQAEVVRNFINAKNNGRKRLLMYAVMRFGKSITAMSCAKEMGAELVVVVSAKADVKTEWKKTVESYKNFEGYEFKDGDDLKRNESLVTEAKANHQKLVICLTLQDLCSDEIKDRHKDLFSQSIDLLIVDETHFGARAEHYGRVLPAVEGKKLAQEKKYDEDSSDDVDEQITQLNANIQLHLSGTPYRILMGDEFTDEDVICYCQFSDIAQASEDWDKENLDNKDEWENPYYGFPQMVRFAFNPNESALRKLAEMQKNGITVAFSELFKPKSIKRSNDGLHQQFEHETEILDFLKAIDGSEEDNNILSFLDNERIQDGKLCRHIVCVLPFRASCDAMETLLTTHSAEFKNLSKYEIVNIAGVEDEHRFRNVDDVKKHIAYCEENDKPTITLTVNRMLTGSTVPEWDTMLYLKDTASPQEYDQAVFRLQSPYIKTYKDEEGNEIKYNMKPQTLLVDFDPNRMFILQELGAHIYDVNTDANGNTNLQHRLERELQVSPIIWMNKQRLQEVTPSNILDAVRAYSKERSVLDEAQDVSVDHSLADIEEINKEIMRQQPIGSRGGLKVKPTEDDEDDDFDVPDTGDDTGGEERQPKDDTEDKKEDNSFDKRFATLCSRILLFAFLTDDEVISLQDIVTKGNEGDNNQRILANLGLRIKILKLLLENLNPNILHQLDYKIHNINTLAHDETLTAIERVENAMRKFGRWSTSEIVTPNALARQMLSELPREQITRDSMFMDIASKEGEFAYAILQEFGELYKDKVYSIPTSSIAYEFTRKVYEALGMPIENIEDKFNSYDLIGDNAEEHINKIQSMCINIAVGNPPYQDEGGSGGTNDAPIFQEFCRVAKESTSSLSSLVIPSKWFTGGRTNLIEPFRRDMLSSKQVSRITAYHNPRELFPDVEIKGGICYFVRDKNYDGACDYSLHKNGKSENVVLELNKLDVIIREPRLAALVQKIVTLAKEEDASFVEGIISSDTPFGIPTNPRTSKKTPFDVSDTQTDEFDVMLYYLENNVRKIGYVRSSNIRKNSNAIAGTKVFIPKAGGSGNDQMILGQPIISDGNSVCSQTYVYAPFNTKEEAENFVSYLKTRLFRILVSSMKITQDALAGVYHYVPMQDFSHAWTDEMLYEKYGITKEEQKYIESMIKPMDKGESLQLTMDFSD</sequence>
<dbReference type="InterPro" id="IPR027417">
    <property type="entry name" value="P-loop_NTPase"/>
</dbReference>
<dbReference type="Proteomes" id="UP000288079">
    <property type="component" value="Unassembled WGS sequence"/>
</dbReference>
<keyword evidence="4" id="KW-0540">Nuclease</keyword>
<accession>A0A401LUV4</accession>
<dbReference type="OrthoDB" id="32195at2"/>
<dbReference type="InterPro" id="IPR011639">
    <property type="entry name" value="MethylTrfase_TaqI-like_dom"/>
</dbReference>
<feature type="domain" description="Helicase/UvrB N-terminal" evidence="2">
    <location>
        <begin position="152"/>
        <end position="342"/>
    </location>
</feature>
<dbReference type="Gene3D" id="3.40.50.300">
    <property type="entry name" value="P-loop containing nucleotide triphosphate hydrolases"/>
    <property type="match status" value="2"/>
</dbReference>
<dbReference type="GO" id="GO:0006304">
    <property type="term" value="P:DNA modification"/>
    <property type="evidence" value="ECO:0007669"/>
    <property type="project" value="InterPro"/>
</dbReference>
<dbReference type="Pfam" id="PF04851">
    <property type="entry name" value="ResIII"/>
    <property type="match status" value="1"/>
</dbReference>
<dbReference type="GO" id="GO:0016787">
    <property type="term" value="F:hydrolase activity"/>
    <property type="evidence" value="ECO:0007669"/>
    <property type="project" value="InterPro"/>
</dbReference>
<dbReference type="GO" id="GO:0009007">
    <property type="term" value="F:site-specific DNA-methyltransferase (adenine-specific) activity"/>
    <property type="evidence" value="ECO:0007669"/>
    <property type="project" value="UniProtKB-EC"/>
</dbReference>
<evidence type="ECO:0000256" key="1">
    <source>
        <dbReference type="SAM" id="MobiDB-lite"/>
    </source>
</evidence>
<gene>
    <name evidence="4" type="ORF">KGMB02408_21520</name>
</gene>
<reference evidence="4 5" key="1">
    <citation type="submission" date="2018-10" db="EMBL/GenBank/DDBJ databases">
        <title>Draft Genome Sequence of Bacteroides sp. KCTC 15687.</title>
        <authorList>
            <person name="Yu S.Y."/>
            <person name="Kim J.S."/>
            <person name="Oh B.S."/>
            <person name="Park S.H."/>
            <person name="Kang S.W."/>
            <person name="Park J.E."/>
            <person name="Choi S.H."/>
            <person name="Han K.I."/>
            <person name="Lee K.C."/>
            <person name="Eom M.K."/>
            <person name="Suh M.K."/>
            <person name="Lee D.H."/>
            <person name="Yoon H."/>
            <person name="Kim B."/>
            <person name="Yang S.J."/>
            <person name="Lee J.S."/>
            <person name="Lee J.H."/>
        </authorList>
    </citation>
    <scope>NUCLEOTIDE SEQUENCE [LARGE SCALE GENOMIC DNA]</scope>
    <source>
        <strain evidence="4 5">KCTC 15687</strain>
    </source>
</reference>
<keyword evidence="4" id="KW-0255">Endonuclease</keyword>
<dbReference type="SUPFAM" id="SSF53335">
    <property type="entry name" value="S-adenosyl-L-methionine-dependent methyltransferases"/>
    <property type="match status" value="1"/>
</dbReference>
<dbReference type="Pfam" id="PF07669">
    <property type="entry name" value="Eco57I"/>
    <property type="match status" value="1"/>
</dbReference>
<dbReference type="GO" id="GO:0005524">
    <property type="term" value="F:ATP binding"/>
    <property type="evidence" value="ECO:0007669"/>
    <property type="project" value="InterPro"/>
</dbReference>
<dbReference type="InterPro" id="IPR006935">
    <property type="entry name" value="Helicase/UvrB_N"/>
</dbReference>
<keyword evidence="4" id="KW-0378">Hydrolase</keyword>
<feature type="domain" description="Type II methyltransferase M.TaqI-like" evidence="3">
    <location>
        <begin position="921"/>
        <end position="1048"/>
    </location>
</feature>
<dbReference type="GO" id="GO:0003677">
    <property type="term" value="F:DNA binding"/>
    <property type="evidence" value="ECO:0007669"/>
    <property type="project" value="InterPro"/>
</dbReference>
<feature type="compositionally biased region" description="Acidic residues" evidence="1">
    <location>
        <begin position="722"/>
        <end position="739"/>
    </location>
</feature>
<dbReference type="InterPro" id="IPR029063">
    <property type="entry name" value="SAM-dependent_MTases_sf"/>
</dbReference>
<dbReference type="EMBL" id="BHWB01000005">
    <property type="protein sequence ID" value="GCB35207.1"/>
    <property type="molecule type" value="Genomic_DNA"/>
</dbReference>
<feature type="region of interest" description="Disordered" evidence="1">
    <location>
        <begin position="705"/>
        <end position="755"/>
    </location>
</feature>
<evidence type="ECO:0000313" key="4">
    <source>
        <dbReference type="EMBL" id="GCB35207.1"/>
    </source>
</evidence>
<keyword evidence="5" id="KW-1185">Reference proteome</keyword>
<evidence type="ECO:0000313" key="5">
    <source>
        <dbReference type="Proteomes" id="UP000288079"/>
    </source>
</evidence>
<dbReference type="Gene3D" id="3.40.50.150">
    <property type="entry name" value="Vaccinia Virus protein VP39"/>
    <property type="match status" value="1"/>
</dbReference>
<proteinExistence type="predicted"/>
<name>A0A401LUV4_9BACE</name>
<comment type="caution">
    <text evidence="4">The sequence shown here is derived from an EMBL/GenBank/DDBJ whole genome shotgun (WGS) entry which is preliminary data.</text>
</comment>
<evidence type="ECO:0000259" key="3">
    <source>
        <dbReference type="Pfam" id="PF07669"/>
    </source>
</evidence>
<evidence type="ECO:0000259" key="2">
    <source>
        <dbReference type="Pfam" id="PF04851"/>
    </source>
</evidence>
<organism evidence="4 5">
    <name type="scientific">Bacteroides faecalis</name>
    <dbReference type="NCBI Taxonomy" id="2447885"/>
    <lineage>
        <taxon>Bacteria</taxon>
        <taxon>Pseudomonadati</taxon>
        <taxon>Bacteroidota</taxon>
        <taxon>Bacteroidia</taxon>
        <taxon>Bacteroidales</taxon>
        <taxon>Bacteroidaceae</taxon>
        <taxon>Bacteroides</taxon>
    </lineage>
</organism>
<protein>
    <submittedName>
        <fullName evidence="4">Restriction endonuclease</fullName>
    </submittedName>
</protein>